<reference evidence="1 2" key="1">
    <citation type="submission" date="2017-11" db="EMBL/GenBank/DDBJ databases">
        <title>Draft genome sequence of Mitsuaria sp. HWN-4.</title>
        <authorList>
            <person name="Gundlapally S.R."/>
        </authorList>
    </citation>
    <scope>NUCLEOTIDE SEQUENCE [LARGE SCALE GENOMIC DNA]</scope>
    <source>
        <strain evidence="1 2">HWN-4</strain>
    </source>
</reference>
<dbReference type="OrthoDB" id="8913563at2"/>
<name>A0A2G9CB82_9BURK</name>
<evidence type="ECO:0000313" key="1">
    <source>
        <dbReference type="EMBL" id="PIM52874.1"/>
    </source>
</evidence>
<evidence type="ECO:0000313" key="2">
    <source>
        <dbReference type="Proteomes" id="UP000231501"/>
    </source>
</evidence>
<gene>
    <name evidence="1" type="ORF">CS062_12215</name>
</gene>
<dbReference type="AlphaFoldDB" id="A0A2G9CB82"/>
<dbReference type="Proteomes" id="UP000231501">
    <property type="component" value="Unassembled WGS sequence"/>
</dbReference>
<dbReference type="EMBL" id="PEOG01000029">
    <property type="protein sequence ID" value="PIM52874.1"/>
    <property type="molecule type" value="Genomic_DNA"/>
</dbReference>
<keyword evidence="2" id="KW-1185">Reference proteome</keyword>
<dbReference type="RefSeq" id="WP_099861914.1">
    <property type="nucleotide sequence ID" value="NZ_PEOG01000029.1"/>
</dbReference>
<organism evidence="1 2">
    <name type="scientific">Roseateles chitinivorans</name>
    <dbReference type="NCBI Taxonomy" id="2917965"/>
    <lineage>
        <taxon>Bacteria</taxon>
        <taxon>Pseudomonadati</taxon>
        <taxon>Pseudomonadota</taxon>
        <taxon>Betaproteobacteria</taxon>
        <taxon>Burkholderiales</taxon>
        <taxon>Sphaerotilaceae</taxon>
        <taxon>Roseateles</taxon>
    </lineage>
</organism>
<protein>
    <submittedName>
        <fullName evidence="1">Uncharacterized protein</fullName>
    </submittedName>
</protein>
<sequence length="287" mass="33772">MNSSYYKSSVKKGVEHLGNHWDQEAVELLNENRGSRLGCLNVLFSDSKSQSLRSWFALEDLRGHKQWAYIAAKLQRMIFQAEPWRWLPAFAHLFPLLSDSEDVIDWYSRHRLPFFVQDDERGNEAVNKDDPNLVTFHSYQLHLALRPKWEELYKRCERILAAPETPEGKDFLIDHRFYLALAEGNKPEMEFALNHLTSPDVARIRNFGVAFGLTENLIATHATIYAKVAWRHGYEVQINSPWVPRKWLPVEPLAKYEDPWPFMQTFDIWQPFEGDWEGWSPQKNQLQ</sequence>
<proteinExistence type="predicted"/>
<accession>A0A2G9CB82</accession>
<comment type="caution">
    <text evidence="1">The sequence shown here is derived from an EMBL/GenBank/DDBJ whole genome shotgun (WGS) entry which is preliminary data.</text>
</comment>